<evidence type="ECO:0000256" key="1">
    <source>
        <dbReference type="ARBA" id="ARBA00022473"/>
    </source>
</evidence>
<proteinExistence type="predicted"/>
<dbReference type="PANTHER" id="PTHR46706">
    <property type="entry name" value="PROTEIN QUA-1-RELATED"/>
    <property type="match status" value="1"/>
</dbReference>
<organism evidence="2 3">
    <name type="scientific">Heterorhabditis bacteriophora</name>
    <name type="common">Entomopathogenic nematode worm</name>
    <dbReference type="NCBI Taxonomy" id="37862"/>
    <lineage>
        <taxon>Eukaryota</taxon>
        <taxon>Metazoa</taxon>
        <taxon>Ecdysozoa</taxon>
        <taxon>Nematoda</taxon>
        <taxon>Chromadorea</taxon>
        <taxon>Rhabditida</taxon>
        <taxon>Rhabditina</taxon>
        <taxon>Rhabditomorpha</taxon>
        <taxon>Strongyloidea</taxon>
        <taxon>Heterorhabditidae</taxon>
        <taxon>Heterorhabditis</taxon>
    </lineage>
</organism>
<accession>A0A1I7X6F5</accession>
<keyword evidence="1" id="KW-0217">Developmental protein</keyword>
<name>A0A1I7X6F5_HETBA</name>
<evidence type="ECO:0000313" key="3">
    <source>
        <dbReference type="WBParaSite" id="Hba_12981"/>
    </source>
</evidence>
<evidence type="ECO:0000313" key="2">
    <source>
        <dbReference type="Proteomes" id="UP000095283"/>
    </source>
</evidence>
<dbReference type="InterPro" id="IPR052140">
    <property type="entry name" value="Dev_Signal_Hedgehog-like"/>
</dbReference>
<sequence>MGSVESKVNVEAIKSEVSLLSIDKRRVGFYYILICDQCRINRRPDGFFRKDRVSIPAFYPHDSRNSQPQKATCEPSYQSLSCEEENEWVAGIAPLLNVSAFPLVLQCCSFEPLSLSSNRGIATVHPGQIVVGGESFIYKIPHAQTLSSNPIPFVADNERILYPSSAVESKNDITGPFEDNMNLEEITSLSDTEVDSKILPSVLLQQNQKSLQKVRSINVRDYRNNQCIIYLIRTTTSTILNLEKVLCKHIPPLQSMLFHHRFNLFLSPFGSIECLCKKLTFKDHVLKNTSINCSNILIMRKIQIIVNGIYASCHSIIKNHSLQNSFFTVCD</sequence>
<dbReference type="PANTHER" id="PTHR46706:SF12">
    <property type="entry name" value="PROTEIN QUA-1-RELATED"/>
    <property type="match status" value="1"/>
</dbReference>
<reference evidence="3" key="1">
    <citation type="submission" date="2016-11" db="UniProtKB">
        <authorList>
            <consortium name="WormBaseParasite"/>
        </authorList>
    </citation>
    <scope>IDENTIFICATION</scope>
</reference>
<dbReference type="WBParaSite" id="Hba_12981">
    <property type="protein sequence ID" value="Hba_12981"/>
    <property type="gene ID" value="Hba_12981"/>
</dbReference>
<keyword evidence="2" id="KW-1185">Reference proteome</keyword>
<dbReference type="AlphaFoldDB" id="A0A1I7X6F5"/>
<protein>
    <submittedName>
        <fullName evidence="3">Uncharacterized protein</fullName>
    </submittedName>
</protein>
<dbReference type="Proteomes" id="UP000095283">
    <property type="component" value="Unplaced"/>
</dbReference>